<dbReference type="OrthoDB" id="9808480at2"/>
<evidence type="ECO:0000313" key="4">
    <source>
        <dbReference type="EMBL" id="PWK92280.1"/>
    </source>
</evidence>
<dbReference type="GO" id="GO:0003700">
    <property type="term" value="F:DNA-binding transcription factor activity"/>
    <property type="evidence" value="ECO:0007669"/>
    <property type="project" value="InterPro"/>
</dbReference>
<evidence type="ECO:0000259" key="3">
    <source>
        <dbReference type="PROSITE" id="PS50937"/>
    </source>
</evidence>
<gene>
    <name evidence="4" type="ORF">C7456_10213</name>
</gene>
<dbReference type="Pfam" id="PF13411">
    <property type="entry name" value="MerR_1"/>
    <property type="match status" value="1"/>
</dbReference>
<keyword evidence="5" id="KW-1185">Reference proteome</keyword>
<protein>
    <submittedName>
        <fullName evidence="4">MerR family transcriptional regulator</fullName>
    </submittedName>
</protein>
<dbReference type="InterPro" id="IPR000551">
    <property type="entry name" value="MerR-type_HTH_dom"/>
</dbReference>
<dbReference type="SUPFAM" id="SSF46955">
    <property type="entry name" value="Putative DNA-binding domain"/>
    <property type="match status" value="1"/>
</dbReference>
<evidence type="ECO:0000256" key="2">
    <source>
        <dbReference type="SAM" id="MobiDB-lite"/>
    </source>
</evidence>
<organism evidence="4 5">
    <name type="scientific">Fulvimonas soli</name>
    <dbReference type="NCBI Taxonomy" id="155197"/>
    <lineage>
        <taxon>Bacteria</taxon>
        <taxon>Pseudomonadati</taxon>
        <taxon>Pseudomonadota</taxon>
        <taxon>Gammaproteobacteria</taxon>
        <taxon>Lysobacterales</taxon>
        <taxon>Rhodanobacteraceae</taxon>
        <taxon>Fulvimonas</taxon>
    </lineage>
</organism>
<evidence type="ECO:0000256" key="1">
    <source>
        <dbReference type="ARBA" id="ARBA00023125"/>
    </source>
</evidence>
<dbReference type="InterPro" id="IPR047057">
    <property type="entry name" value="MerR_fam"/>
</dbReference>
<dbReference type="EMBL" id="QGHC01000002">
    <property type="protein sequence ID" value="PWK92280.1"/>
    <property type="molecule type" value="Genomic_DNA"/>
</dbReference>
<dbReference type="SMART" id="SM00422">
    <property type="entry name" value="HTH_MERR"/>
    <property type="match status" value="1"/>
</dbReference>
<dbReference type="PANTHER" id="PTHR30204">
    <property type="entry name" value="REDOX-CYCLING DRUG-SENSING TRANSCRIPTIONAL ACTIVATOR SOXR"/>
    <property type="match status" value="1"/>
</dbReference>
<sequence>MRIAEFRRRTGLTRDAVRLYVGLGLLRPARDPANGYQEFAEADVGRVAVIRAAQRLGFSLKQLVPLAREYEAGRMDVRRRLAVMREQLAMIGEQAARLDTMRDYVRAKIAWLEGGERGEPPLLGELRHACGDAGTPAEQAPRVRRARGRAAAAAGRR</sequence>
<dbReference type="RefSeq" id="WP_109722131.1">
    <property type="nucleotide sequence ID" value="NZ_MSZV01000093.1"/>
</dbReference>
<keyword evidence="1" id="KW-0238">DNA-binding</keyword>
<feature type="region of interest" description="Disordered" evidence="2">
    <location>
        <begin position="133"/>
        <end position="157"/>
    </location>
</feature>
<accession>A0A316IHD0</accession>
<proteinExistence type="predicted"/>
<evidence type="ECO:0000313" key="5">
    <source>
        <dbReference type="Proteomes" id="UP000245812"/>
    </source>
</evidence>
<name>A0A316IHD0_9GAMM</name>
<dbReference type="GO" id="GO:0003677">
    <property type="term" value="F:DNA binding"/>
    <property type="evidence" value="ECO:0007669"/>
    <property type="project" value="UniProtKB-KW"/>
</dbReference>
<reference evidence="4 5" key="1">
    <citation type="submission" date="2018-05" db="EMBL/GenBank/DDBJ databases">
        <title>Genomic Encyclopedia of Type Strains, Phase IV (KMG-IV): sequencing the most valuable type-strain genomes for metagenomic binning, comparative biology and taxonomic classification.</title>
        <authorList>
            <person name="Goeker M."/>
        </authorList>
    </citation>
    <scope>NUCLEOTIDE SEQUENCE [LARGE SCALE GENOMIC DNA]</scope>
    <source>
        <strain evidence="4 5">DSM 14263</strain>
    </source>
</reference>
<dbReference type="PANTHER" id="PTHR30204:SF97">
    <property type="entry name" value="MERR FAMILY REGULATORY PROTEIN"/>
    <property type="match status" value="1"/>
</dbReference>
<feature type="domain" description="HTH merR-type" evidence="3">
    <location>
        <begin position="1"/>
        <end position="69"/>
    </location>
</feature>
<dbReference type="PRINTS" id="PR00040">
    <property type="entry name" value="HTHMERR"/>
</dbReference>
<dbReference type="Gene3D" id="1.10.1660.10">
    <property type="match status" value="1"/>
</dbReference>
<dbReference type="PROSITE" id="PS50937">
    <property type="entry name" value="HTH_MERR_2"/>
    <property type="match status" value="1"/>
</dbReference>
<dbReference type="Proteomes" id="UP000245812">
    <property type="component" value="Unassembled WGS sequence"/>
</dbReference>
<comment type="caution">
    <text evidence="4">The sequence shown here is derived from an EMBL/GenBank/DDBJ whole genome shotgun (WGS) entry which is preliminary data.</text>
</comment>
<dbReference type="AlphaFoldDB" id="A0A316IHD0"/>
<dbReference type="InterPro" id="IPR009061">
    <property type="entry name" value="DNA-bd_dom_put_sf"/>
</dbReference>